<name>A0A6A7Y7F6_9HYPH</name>
<dbReference type="Pfam" id="PF00535">
    <property type="entry name" value="Glycos_transf_2"/>
    <property type="match status" value="1"/>
</dbReference>
<dbReference type="RefSeq" id="WP_153482081.1">
    <property type="nucleotide sequence ID" value="NZ_VWNA01000001.1"/>
</dbReference>
<dbReference type="InterPro" id="IPR029044">
    <property type="entry name" value="Nucleotide-diphossugar_trans"/>
</dbReference>
<dbReference type="AlphaFoldDB" id="A0A6A7Y7F6"/>
<dbReference type="Proteomes" id="UP000332515">
    <property type="component" value="Unassembled WGS sequence"/>
</dbReference>
<comment type="caution">
    <text evidence="2">The sequence shown here is derived from an EMBL/GenBank/DDBJ whole genome shotgun (WGS) entry which is preliminary data.</text>
</comment>
<organism evidence="2 3">
    <name type="scientific">Segnochrobactrum spirostomi</name>
    <dbReference type="NCBI Taxonomy" id="2608987"/>
    <lineage>
        <taxon>Bacteria</taxon>
        <taxon>Pseudomonadati</taxon>
        <taxon>Pseudomonadota</taxon>
        <taxon>Alphaproteobacteria</taxon>
        <taxon>Hyphomicrobiales</taxon>
        <taxon>Segnochrobactraceae</taxon>
        <taxon>Segnochrobactrum</taxon>
    </lineage>
</organism>
<dbReference type="SUPFAM" id="SSF53448">
    <property type="entry name" value="Nucleotide-diphospho-sugar transferases"/>
    <property type="match status" value="1"/>
</dbReference>
<dbReference type="InterPro" id="IPR001173">
    <property type="entry name" value="Glyco_trans_2-like"/>
</dbReference>
<dbReference type="InterPro" id="IPR050834">
    <property type="entry name" value="Glycosyltransf_2"/>
</dbReference>
<reference evidence="2 3" key="1">
    <citation type="submission" date="2019-09" db="EMBL/GenBank/DDBJ databases">
        <title>Segnochrobactrum spirostomi gen. nov., sp. nov., isolated from the ciliate Spirostomum cf. yagiui and description of a novel family, Segnochrobactraceae fam. nov. within the order Rhizobiales of the class Alphaproteobacteria.</title>
        <authorList>
            <person name="Akter S."/>
            <person name="Shazib S.U.A."/>
            <person name="Shin M.K."/>
        </authorList>
    </citation>
    <scope>NUCLEOTIDE SEQUENCE [LARGE SCALE GENOMIC DNA]</scope>
    <source>
        <strain evidence="2 3">Sp-1</strain>
    </source>
</reference>
<dbReference type="EMBL" id="VWNA01000001">
    <property type="protein sequence ID" value="MQT13459.1"/>
    <property type="molecule type" value="Genomic_DNA"/>
</dbReference>
<keyword evidence="2" id="KW-0808">Transferase</keyword>
<dbReference type="CDD" id="cd00761">
    <property type="entry name" value="Glyco_tranf_GTA_type"/>
    <property type="match status" value="1"/>
</dbReference>
<dbReference type="PANTHER" id="PTHR43685">
    <property type="entry name" value="GLYCOSYLTRANSFERASE"/>
    <property type="match status" value="1"/>
</dbReference>
<accession>A0A6A7Y7F6</accession>
<gene>
    <name evidence="2" type="ORF">F0357_12570</name>
</gene>
<protein>
    <submittedName>
        <fullName evidence="2">Glycosyltransferase family 2 protein</fullName>
    </submittedName>
</protein>
<evidence type="ECO:0000313" key="3">
    <source>
        <dbReference type="Proteomes" id="UP000332515"/>
    </source>
</evidence>
<sequence>MSGADAVAVVIATFRRPDAVRRAVASVLAQTAPVGEIVVVDDASPTPAPSFDDARVRVLRRTENGGQGAAYRDGLAAVRRPLVAFLDDDDLWRPDKIARQLTALAGAADPERTIVSCAVETLRDGRRHSLPRRPPRSDEPLADYLFVAGGVLQQSTLLGPTALARRAAFDPGVRRHQDLGFILRAERLGAGVVLVEAPLVLWGTTARDRLSTVRDPTASLAWLATEPALTPQQRAGFLARHAAIGAPPLVGLGRIAVAAACGALDLREAAALASRRVLPERLGRPLRRVGRGLLGAPVR</sequence>
<dbReference type="Gene3D" id="3.90.550.10">
    <property type="entry name" value="Spore Coat Polysaccharide Biosynthesis Protein SpsA, Chain A"/>
    <property type="match status" value="1"/>
</dbReference>
<proteinExistence type="predicted"/>
<keyword evidence="3" id="KW-1185">Reference proteome</keyword>
<evidence type="ECO:0000313" key="2">
    <source>
        <dbReference type="EMBL" id="MQT13459.1"/>
    </source>
</evidence>
<dbReference type="GO" id="GO:0016740">
    <property type="term" value="F:transferase activity"/>
    <property type="evidence" value="ECO:0007669"/>
    <property type="project" value="UniProtKB-KW"/>
</dbReference>
<dbReference type="PANTHER" id="PTHR43685:SF2">
    <property type="entry name" value="GLYCOSYLTRANSFERASE 2-LIKE DOMAIN-CONTAINING PROTEIN"/>
    <property type="match status" value="1"/>
</dbReference>
<evidence type="ECO:0000259" key="1">
    <source>
        <dbReference type="Pfam" id="PF00535"/>
    </source>
</evidence>
<feature type="domain" description="Glycosyltransferase 2-like" evidence="1">
    <location>
        <begin position="9"/>
        <end position="105"/>
    </location>
</feature>